<dbReference type="Pfam" id="PF00873">
    <property type="entry name" value="ACR_tran"/>
    <property type="match status" value="1"/>
</dbReference>
<feature type="transmembrane region" description="Helical" evidence="2">
    <location>
        <begin position="982"/>
        <end position="1006"/>
    </location>
</feature>
<comment type="caution">
    <text evidence="3">The sequence shown here is derived from an EMBL/GenBank/DDBJ whole genome shotgun (WGS) entry which is preliminary data.</text>
</comment>
<proteinExistence type="predicted"/>
<dbReference type="GO" id="GO:0042910">
    <property type="term" value="F:xenobiotic transmembrane transporter activity"/>
    <property type="evidence" value="ECO:0007669"/>
    <property type="project" value="TreeGrafter"/>
</dbReference>
<dbReference type="RefSeq" id="WP_191122983.1">
    <property type="nucleotide sequence ID" value="NZ_JACXWY010000001.1"/>
</dbReference>
<dbReference type="Gene3D" id="1.20.1640.10">
    <property type="entry name" value="Multidrug efflux transporter AcrB transmembrane domain"/>
    <property type="match status" value="2"/>
</dbReference>
<feature type="transmembrane region" description="Helical" evidence="2">
    <location>
        <begin position="522"/>
        <end position="542"/>
    </location>
</feature>
<keyword evidence="2" id="KW-1133">Transmembrane helix</keyword>
<dbReference type="SUPFAM" id="SSF82693">
    <property type="entry name" value="Multidrug efflux transporter AcrB pore domain, PN1, PN2, PC1 and PC2 subdomains"/>
    <property type="match status" value="2"/>
</dbReference>
<evidence type="ECO:0000313" key="3">
    <source>
        <dbReference type="EMBL" id="MBD3844122.1"/>
    </source>
</evidence>
<feature type="transmembrane region" description="Helical" evidence="2">
    <location>
        <begin position="16"/>
        <end position="35"/>
    </location>
</feature>
<feature type="transmembrane region" description="Helical" evidence="2">
    <location>
        <begin position="856"/>
        <end position="874"/>
    </location>
</feature>
<feature type="transmembrane region" description="Helical" evidence="2">
    <location>
        <begin position="391"/>
        <end position="413"/>
    </location>
</feature>
<feature type="transmembrane region" description="Helical" evidence="2">
    <location>
        <begin position="336"/>
        <end position="356"/>
    </location>
</feature>
<keyword evidence="2" id="KW-0812">Transmembrane</keyword>
<dbReference type="PANTHER" id="PTHR32063:SF64">
    <property type="entry name" value="ACRB_ACRD_ACRF FAMILY PROTEIN"/>
    <property type="match status" value="1"/>
</dbReference>
<dbReference type="Gene3D" id="3.30.70.1320">
    <property type="entry name" value="Multidrug efflux transporter AcrB pore domain like"/>
    <property type="match status" value="1"/>
</dbReference>
<feature type="transmembrane region" description="Helical" evidence="2">
    <location>
        <begin position="425"/>
        <end position="449"/>
    </location>
</feature>
<evidence type="ECO:0000256" key="2">
    <source>
        <dbReference type="SAM" id="Phobius"/>
    </source>
</evidence>
<sequence length="1032" mass="112009">MKRFNLSDWALQHRSLVWYFMIVASLAGLFSYFNLGRAEDPDFTIKTMIIQARWPGATVEDVIGQVTDRIEKKLEELDSFDYAKSLNMPGQTTIFVNLKDTTKAKDIPAIWVKIRNMIGDIKSQFPDGVVGPSFNDNFGDVYGNIYAFTADGFSQRQLRDYVEDVRAKVLTVPNVGKVDLVGAQDEVIYLEFSTRQIAALGLTQQLVVDTIRAQNAIAPSGTIEAKGERISVRVGGQFTSEDSLRAINLRINDRFFRLGDVATISRGYVDPPTSLFRVDGKPAIGLAIGMKPNANLLHFGEALKAEMTKIENELPIGIGVHLVSDQPAIVEEAVGGFTKALFEAVAIVLIVSFVSLGMRAGLVVALTIPLVLAITFVFMEIFGISLQRISLGALIIALGLLVDDAMIAVEMMVARLEVGDTLTKAATYVYTSTAFPMLTGTLVTVASFIPVGLNGSAAGEFTFTLFVVIAVSLLVSWVVAVLFAPLLGVTLLPKTMKQHHDGPGRFTRAFNALLRLCVRRKWLTIAATVLMFALSVGAMRFVQQQFFPSSDRRELIVDWTVAQNASITETRAQMDRFEKSALVGEPDIERWSSYVGQGAMRFVLSYDVQPASPNFGQIVIVTHDLAARERLRAKLNDIIAREFVGTDAFVHLLDIGPPVGRPVQYRVSGPDIQTVRTLAQNVASTLGQNPNLGDIVYDWNEPGRVVKVDVLQDKAAQLGITSETIATALNSIVGGATVTQVRDSIYLINVVGRALDNERSSIDTLQNLQIQTSAGKTVPLAAVANFRYESEQPVVWRRGRLPTVTVKASVTTALQPATVVQQLAPALTRISETLPAGYKIVTGGAVEESAKGQGPIVAIVPLMLFAMATILMIQLQSFQRLFLVVVVAPLGLIGVVAALVPSGAPLGFVAILGVLALIGILIRNSVILVIQIEHLREEGRDGWSAVVEATEHRMRPIMLTAAAASLALIPIAREVFWGPMAYAMMGGIIVGTVLTLLFLPALYVAWFRFEEPKGQGEPETSGQETAAPAPAH</sequence>
<dbReference type="Gene3D" id="3.30.70.1440">
    <property type="entry name" value="Multidrug efflux transporter AcrB pore domain"/>
    <property type="match status" value="1"/>
</dbReference>
<dbReference type="InterPro" id="IPR001036">
    <property type="entry name" value="Acrflvin-R"/>
</dbReference>
<reference evidence="3" key="1">
    <citation type="submission" date="2020-09" db="EMBL/GenBank/DDBJ databases">
        <title>Bosea spartocytisi sp. nov. a root nodule endophyte of Spartocytisus supranubius in the high mountain ecosystem fo the Teide National Park (Canary Islands, Spain).</title>
        <authorList>
            <person name="Pulido-Suarez L."/>
            <person name="Peix A."/>
            <person name="Igual J.M."/>
            <person name="Socas-Perez N."/>
            <person name="Velazquez E."/>
            <person name="Flores-Felix J.D."/>
            <person name="Leon-Barrios M."/>
        </authorList>
    </citation>
    <scope>NUCLEOTIDE SEQUENCE</scope>
    <source>
        <strain evidence="3">SSUT16</strain>
    </source>
</reference>
<name>A0A927HY94_9HYPH</name>
<dbReference type="Gene3D" id="3.30.70.1430">
    <property type="entry name" value="Multidrug efflux transporter AcrB pore domain"/>
    <property type="match status" value="2"/>
</dbReference>
<accession>A0A927HY94</accession>
<feature type="transmembrane region" description="Helical" evidence="2">
    <location>
        <begin position="461"/>
        <end position="487"/>
    </location>
</feature>
<dbReference type="AlphaFoldDB" id="A0A927HY94"/>
<feature type="transmembrane region" description="Helical" evidence="2">
    <location>
        <begin position="363"/>
        <end position="385"/>
    </location>
</feature>
<dbReference type="SUPFAM" id="SSF82714">
    <property type="entry name" value="Multidrug efflux transporter AcrB TolC docking domain, DN and DC subdomains"/>
    <property type="match status" value="2"/>
</dbReference>
<evidence type="ECO:0000256" key="1">
    <source>
        <dbReference type="SAM" id="MobiDB-lite"/>
    </source>
</evidence>
<feature type="transmembrane region" description="Helical" evidence="2">
    <location>
        <begin position="906"/>
        <end position="930"/>
    </location>
</feature>
<gene>
    <name evidence="3" type="ORF">IED13_00320</name>
</gene>
<keyword evidence="4" id="KW-1185">Reference proteome</keyword>
<dbReference type="PANTHER" id="PTHR32063">
    <property type="match status" value="1"/>
</dbReference>
<organism evidence="3 4">
    <name type="scientific">Bosea spartocytisi</name>
    <dbReference type="NCBI Taxonomy" id="2773451"/>
    <lineage>
        <taxon>Bacteria</taxon>
        <taxon>Pseudomonadati</taxon>
        <taxon>Pseudomonadota</taxon>
        <taxon>Alphaproteobacteria</taxon>
        <taxon>Hyphomicrobiales</taxon>
        <taxon>Boseaceae</taxon>
        <taxon>Bosea</taxon>
    </lineage>
</organism>
<dbReference type="GO" id="GO:0005886">
    <property type="term" value="C:plasma membrane"/>
    <property type="evidence" value="ECO:0007669"/>
    <property type="project" value="TreeGrafter"/>
</dbReference>
<protein>
    <submittedName>
        <fullName evidence="3">Efflux RND transporter permease subunit</fullName>
    </submittedName>
</protein>
<feature type="transmembrane region" description="Helical" evidence="2">
    <location>
        <begin position="881"/>
        <end position="900"/>
    </location>
</feature>
<dbReference type="InterPro" id="IPR027463">
    <property type="entry name" value="AcrB_DN_DC_subdom"/>
</dbReference>
<dbReference type="PRINTS" id="PR00702">
    <property type="entry name" value="ACRIFLAVINRP"/>
</dbReference>
<feature type="region of interest" description="Disordered" evidence="1">
    <location>
        <begin position="1013"/>
        <end position="1032"/>
    </location>
</feature>
<dbReference type="Proteomes" id="UP000619295">
    <property type="component" value="Unassembled WGS sequence"/>
</dbReference>
<feature type="transmembrane region" description="Helical" evidence="2">
    <location>
        <begin position="957"/>
        <end position="976"/>
    </location>
</feature>
<dbReference type="Gene3D" id="3.30.2090.10">
    <property type="entry name" value="Multidrug efflux transporter AcrB TolC docking domain, DN and DC subdomains"/>
    <property type="match status" value="2"/>
</dbReference>
<dbReference type="SUPFAM" id="SSF82866">
    <property type="entry name" value="Multidrug efflux transporter AcrB transmembrane domain"/>
    <property type="match status" value="2"/>
</dbReference>
<dbReference type="EMBL" id="JACXWY010000001">
    <property type="protein sequence ID" value="MBD3844122.1"/>
    <property type="molecule type" value="Genomic_DNA"/>
</dbReference>
<keyword evidence="2" id="KW-0472">Membrane</keyword>
<evidence type="ECO:0000313" key="4">
    <source>
        <dbReference type="Proteomes" id="UP000619295"/>
    </source>
</evidence>